<proteinExistence type="predicted"/>
<gene>
    <name evidence="3" type="ORF">QQF64_019555</name>
</gene>
<evidence type="ECO:0000256" key="1">
    <source>
        <dbReference type="SAM" id="MobiDB-lite"/>
    </source>
</evidence>
<dbReference type="Proteomes" id="UP001558613">
    <property type="component" value="Unassembled WGS sequence"/>
</dbReference>
<evidence type="ECO:0000313" key="4">
    <source>
        <dbReference type="Proteomes" id="UP001558613"/>
    </source>
</evidence>
<name>A0ABR3LJ50_9TELE</name>
<organism evidence="3 4">
    <name type="scientific">Cirrhinus molitorella</name>
    <name type="common">mud carp</name>
    <dbReference type="NCBI Taxonomy" id="172907"/>
    <lineage>
        <taxon>Eukaryota</taxon>
        <taxon>Metazoa</taxon>
        <taxon>Chordata</taxon>
        <taxon>Craniata</taxon>
        <taxon>Vertebrata</taxon>
        <taxon>Euteleostomi</taxon>
        <taxon>Actinopterygii</taxon>
        <taxon>Neopterygii</taxon>
        <taxon>Teleostei</taxon>
        <taxon>Ostariophysi</taxon>
        <taxon>Cypriniformes</taxon>
        <taxon>Cyprinidae</taxon>
        <taxon>Labeoninae</taxon>
        <taxon>Labeonini</taxon>
        <taxon>Cirrhinus</taxon>
    </lineage>
</organism>
<protein>
    <submittedName>
        <fullName evidence="3">Uncharacterized protein</fullName>
    </submittedName>
</protein>
<feature type="transmembrane region" description="Helical" evidence="2">
    <location>
        <begin position="42"/>
        <end position="64"/>
    </location>
</feature>
<comment type="caution">
    <text evidence="3">The sequence shown here is derived from an EMBL/GenBank/DDBJ whole genome shotgun (WGS) entry which is preliminary data.</text>
</comment>
<feature type="region of interest" description="Disordered" evidence="1">
    <location>
        <begin position="103"/>
        <end position="142"/>
    </location>
</feature>
<dbReference type="EMBL" id="JAYMGO010000022">
    <property type="protein sequence ID" value="KAL1251759.1"/>
    <property type="molecule type" value="Genomic_DNA"/>
</dbReference>
<keyword evidence="4" id="KW-1185">Reference proteome</keyword>
<feature type="compositionally biased region" description="Polar residues" evidence="1">
    <location>
        <begin position="103"/>
        <end position="117"/>
    </location>
</feature>
<reference evidence="3 4" key="1">
    <citation type="submission" date="2023-09" db="EMBL/GenBank/DDBJ databases">
        <authorList>
            <person name="Wang M."/>
        </authorList>
    </citation>
    <scope>NUCLEOTIDE SEQUENCE [LARGE SCALE GENOMIC DNA]</scope>
    <source>
        <strain evidence="3">GT-2023</strain>
        <tissue evidence="3">Liver</tissue>
    </source>
</reference>
<feature type="compositionally biased region" description="Low complexity" evidence="1">
    <location>
        <begin position="118"/>
        <end position="135"/>
    </location>
</feature>
<evidence type="ECO:0000256" key="2">
    <source>
        <dbReference type="SAM" id="Phobius"/>
    </source>
</evidence>
<keyword evidence="2" id="KW-0812">Transmembrane</keyword>
<sequence length="161" mass="17539">MNTKTTDSGVYKALINSSSSSCSIRRIRSFNVTVNGSGPSPAAIAGIIAAVLVLFAAAAAGTFYCHKQRKNERMVKNQTRENIQYSTVLTNETQSGTATNVISHNQTANGTPASKRSQQQLKSTEVQQQQQQQQQKSALSEKPNLLETLKQCGVMKRHINL</sequence>
<accession>A0ABR3LJ50</accession>
<keyword evidence="2" id="KW-0472">Membrane</keyword>
<keyword evidence="2" id="KW-1133">Transmembrane helix</keyword>
<evidence type="ECO:0000313" key="3">
    <source>
        <dbReference type="EMBL" id="KAL1251759.1"/>
    </source>
</evidence>